<comment type="similarity">
    <text evidence="1 2">Belongs to the BioY family.</text>
</comment>
<evidence type="ECO:0000256" key="3">
    <source>
        <dbReference type="SAM" id="Phobius"/>
    </source>
</evidence>
<keyword evidence="3" id="KW-0812">Transmembrane</keyword>
<dbReference type="PANTHER" id="PTHR34295">
    <property type="entry name" value="BIOTIN TRANSPORTER BIOY"/>
    <property type="match status" value="1"/>
</dbReference>
<keyword evidence="2" id="KW-0813">Transport</keyword>
<dbReference type="RefSeq" id="WP_007069783.1">
    <property type="nucleotide sequence ID" value="NZ_GG698602.1"/>
</dbReference>
<reference evidence="4" key="1">
    <citation type="submission" date="2009-09" db="EMBL/GenBank/DDBJ databases">
        <authorList>
            <person name="Weinstock G."/>
            <person name="Sodergren E."/>
            <person name="Clifton S."/>
            <person name="Fulton L."/>
            <person name="Fulton B."/>
            <person name="Courtney L."/>
            <person name="Fronick C."/>
            <person name="Harrison M."/>
            <person name="Strong C."/>
            <person name="Farmer C."/>
            <person name="Delahaunty K."/>
            <person name="Markovic C."/>
            <person name="Hall O."/>
            <person name="Minx P."/>
            <person name="Tomlinson C."/>
            <person name="Mitreva M."/>
            <person name="Nelson J."/>
            <person name="Hou S."/>
            <person name="Wollam A."/>
            <person name="Pepin K.H."/>
            <person name="Johnson M."/>
            <person name="Bhonagiri V."/>
            <person name="Nash W.E."/>
            <person name="Warren W."/>
            <person name="Chinwalla A."/>
            <person name="Mardis E.R."/>
            <person name="Wilson R.K."/>
        </authorList>
    </citation>
    <scope>NUCLEOTIDE SEQUENCE [LARGE SCALE GENOMIC DNA]</scope>
    <source>
        <strain evidence="4">DSM 15470</strain>
    </source>
</reference>
<dbReference type="Gene3D" id="1.10.1760.20">
    <property type="match status" value="1"/>
</dbReference>
<feature type="transmembrane region" description="Helical" evidence="3">
    <location>
        <begin position="57"/>
        <end position="74"/>
    </location>
</feature>
<dbReference type="GO" id="GO:0005886">
    <property type="term" value="C:plasma membrane"/>
    <property type="evidence" value="ECO:0007669"/>
    <property type="project" value="UniProtKB-SubCell"/>
</dbReference>
<evidence type="ECO:0000256" key="1">
    <source>
        <dbReference type="ARBA" id="ARBA00010692"/>
    </source>
</evidence>
<keyword evidence="2 3" id="KW-0472">Membrane</keyword>
<evidence type="ECO:0000256" key="2">
    <source>
        <dbReference type="PIRNR" id="PIRNR016661"/>
    </source>
</evidence>
<keyword evidence="5" id="KW-1185">Reference proteome</keyword>
<dbReference type="STRING" id="592028.GCWU000321_00819"/>
<feature type="transmembrane region" description="Helical" evidence="3">
    <location>
        <begin position="140"/>
        <end position="166"/>
    </location>
</feature>
<dbReference type="PIRSF" id="PIRSF016661">
    <property type="entry name" value="BioY"/>
    <property type="match status" value="1"/>
</dbReference>
<protein>
    <recommendedName>
        <fullName evidence="2">Biotin transporter</fullName>
    </recommendedName>
</protein>
<dbReference type="Pfam" id="PF02632">
    <property type="entry name" value="BioY"/>
    <property type="match status" value="1"/>
</dbReference>
<evidence type="ECO:0000313" key="5">
    <source>
        <dbReference type="Proteomes" id="UP000004736"/>
    </source>
</evidence>
<keyword evidence="3" id="KW-1133">Transmembrane helix</keyword>
<accession>C9LMR4</accession>
<dbReference type="GO" id="GO:0015225">
    <property type="term" value="F:biotin transmembrane transporter activity"/>
    <property type="evidence" value="ECO:0007669"/>
    <property type="project" value="UniProtKB-UniRule"/>
</dbReference>
<feature type="transmembrane region" description="Helical" evidence="3">
    <location>
        <begin position="80"/>
        <end position="102"/>
    </location>
</feature>
<feature type="transmembrane region" description="Helical" evidence="3">
    <location>
        <begin position="114"/>
        <end position="134"/>
    </location>
</feature>
<comment type="subcellular location">
    <subcellularLocation>
        <location evidence="2">Cell membrane</location>
        <topology evidence="2">Multi-pass membrane protein</topology>
    </subcellularLocation>
</comment>
<dbReference type="eggNOG" id="COG1268">
    <property type="taxonomic scope" value="Bacteria"/>
</dbReference>
<dbReference type="InterPro" id="IPR003784">
    <property type="entry name" value="BioY"/>
</dbReference>
<dbReference type="HOGENOM" id="CLU_077931_3_0_9"/>
<keyword evidence="2" id="KW-1003">Cell membrane</keyword>
<dbReference type="GeneID" id="78277520"/>
<dbReference type="EMBL" id="ACIM02000001">
    <property type="protein sequence ID" value="EEW96850.1"/>
    <property type="molecule type" value="Genomic_DNA"/>
</dbReference>
<gene>
    <name evidence="4" type="ORF">GCWU000321_00819</name>
</gene>
<sequence length="176" mass="18651">MNNSNIRMQVLCALFAAFCAVCSQLTIPIQPVPITLGTFAVLLAGGFLGSRYGLMSIVIYLLLGAAGVPVFSMMRSGVSVIAGPAGGFIIGFAVMAFVTGLISEKYGYSFKTMLIASICGTLGCYILGIAWFIFLTGTGVWSAFLLCMFPFLPGDLAKILLASFLVSKYRGRLIQG</sequence>
<comment type="caution">
    <text evidence="4">The sequence shown here is derived from an EMBL/GenBank/DDBJ whole genome shotgun (WGS) entry which is preliminary data.</text>
</comment>
<dbReference type="AlphaFoldDB" id="C9LMR4"/>
<organism evidence="4 5">
    <name type="scientific">Dialister invisus DSM 15470</name>
    <dbReference type="NCBI Taxonomy" id="592028"/>
    <lineage>
        <taxon>Bacteria</taxon>
        <taxon>Bacillati</taxon>
        <taxon>Bacillota</taxon>
        <taxon>Negativicutes</taxon>
        <taxon>Veillonellales</taxon>
        <taxon>Veillonellaceae</taxon>
        <taxon>Dialister</taxon>
    </lineage>
</organism>
<dbReference type="Proteomes" id="UP000004736">
    <property type="component" value="Unassembled WGS sequence"/>
</dbReference>
<proteinExistence type="inferred from homology"/>
<evidence type="ECO:0000313" key="4">
    <source>
        <dbReference type="EMBL" id="EEW96850.1"/>
    </source>
</evidence>
<name>C9LMR4_9FIRM</name>
<dbReference type="PANTHER" id="PTHR34295:SF1">
    <property type="entry name" value="BIOTIN TRANSPORTER BIOY"/>
    <property type="match status" value="1"/>
</dbReference>